<keyword evidence="3" id="KW-1185">Reference proteome</keyword>
<reference evidence="2 3" key="1">
    <citation type="submission" date="2024-01" db="EMBL/GenBank/DDBJ databases">
        <title>A draft genome for the cacao thread blight pathogen Marasmiellus scandens.</title>
        <authorList>
            <person name="Baruah I.K."/>
            <person name="Leung J."/>
            <person name="Bukari Y."/>
            <person name="Amoako-Attah I."/>
            <person name="Meinhardt L.W."/>
            <person name="Bailey B.A."/>
            <person name="Cohen S.P."/>
        </authorList>
    </citation>
    <scope>NUCLEOTIDE SEQUENCE [LARGE SCALE GENOMIC DNA]</scope>
    <source>
        <strain evidence="2 3">GH-19</strain>
    </source>
</reference>
<protein>
    <submittedName>
        <fullName evidence="2">Uncharacterized protein</fullName>
    </submittedName>
</protein>
<accession>A0ABR1J1L3</accession>
<feature type="compositionally biased region" description="Basic and acidic residues" evidence="1">
    <location>
        <begin position="108"/>
        <end position="126"/>
    </location>
</feature>
<gene>
    <name evidence="2" type="ORF">VKT23_015724</name>
</gene>
<feature type="region of interest" description="Disordered" evidence="1">
    <location>
        <begin position="108"/>
        <end position="140"/>
    </location>
</feature>
<comment type="caution">
    <text evidence="2">The sequence shown here is derived from an EMBL/GenBank/DDBJ whole genome shotgun (WGS) entry which is preliminary data.</text>
</comment>
<feature type="compositionally biased region" description="Polar residues" evidence="1">
    <location>
        <begin position="45"/>
        <end position="60"/>
    </location>
</feature>
<dbReference type="Proteomes" id="UP001498398">
    <property type="component" value="Unassembled WGS sequence"/>
</dbReference>
<evidence type="ECO:0000313" key="2">
    <source>
        <dbReference type="EMBL" id="KAK7443551.1"/>
    </source>
</evidence>
<organism evidence="2 3">
    <name type="scientific">Marasmiellus scandens</name>
    <dbReference type="NCBI Taxonomy" id="2682957"/>
    <lineage>
        <taxon>Eukaryota</taxon>
        <taxon>Fungi</taxon>
        <taxon>Dikarya</taxon>
        <taxon>Basidiomycota</taxon>
        <taxon>Agaricomycotina</taxon>
        <taxon>Agaricomycetes</taxon>
        <taxon>Agaricomycetidae</taxon>
        <taxon>Agaricales</taxon>
        <taxon>Marasmiineae</taxon>
        <taxon>Omphalotaceae</taxon>
        <taxon>Marasmiellus</taxon>
    </lineage>
</organism>
<evidence type="ECO:0000256" key="1">
    <source>
        <dbReference type="SAM" id="MobiDB-lite"/>
    </source>
</evidence>
<dbReference type="EMBL" id="JBANRG010000054">
    <property type="protein sequence ID" value="KAK7443551.1"/>
    <property type="molecule type" value="Genomic_DNA"/>
</dbReference>
<evidence type="ECO:0000313" key="3">
    <source>
        <dbReference type="Proteomes" id="UP001498398"/>
    </source>
</evidence>
<feature type="region of interest" description="Disordered" evidence="1">
    <location>
        <begin position="1"/>
        <end position="88"/>
    </location>
</feature>
<feature type="compositionally biased region" description="Low complexity" evidence="1">
    <location>
        <begin position="127"/>
        <end position="140"/>
    </location>
</feature>
<name>A0ABR1J1L3_9AGAR</name>
<sequence>MSSTNNMLPTSRPEHQVHGSSDPLPGARGAQGAVDYSPETIDRMPTTQLNAQGVPSTQEGGNAFTEPRPMDVRPAETGGVAVEGRSDLPEGKAKITDKIIGKTEKVIGKMTKNPEMHEKGELREAGGKAAAMGEARAPHD</sequence>
<proteinExistence type="predicted"/>